<dbReference type="PANTHER" id="PTHR43464:SF19">
    <property type="entry name" value="UBIQUINONE BIOSYNTHESIS O-METHYLTRANSFERASE, MITOCHONDRIAL"/>
    <property type="match status" value="1"/>
</dbReference>
<dbReference type="Gene3D" id="3.40.50.150">
    <property type="entry name" value="Vaccinia Virus protein VP39"/>
    <property type="match status" value="1"/>
</dbReference>
<proteinExistence type="predicted"/>
<gene>
    <name evidence="5" type="ORF">I6N95_26140</name>
</gene>
<evidence type="ECO:0000256" key="1">
    <source>
        <dbReference type="ARBA" id="ARBA00022603"/>
    </source>
</evidence>
<dbReference type="Pfam" id="PF13649">
    <property type="entry name" value="Methyltransf_25"/>
    <property type="match status" value="1"/>
</dbReference>
<keyword evidence="6" id="KW-1185">Reference proteome</keyword>
<name>A0A940P9Z7_9ENTE</name>
<accession>A0A940P9Z7</accession>
<evidence type="ECO:0000313" key="5">
    <source>
        <dbReference type="EMBL" id="MBP1044494.1"/>
    </source>
</evidence>
<sequence>MFDLLKKAENVARFEKGDRQFWQEPYISEQLLTTHLSQEVELASRNWSFIQKSAAFITTNLVEAGERVIDFGCGPGLYCQLLGGEHQVTGVDFSERSIAYATSTAQKMGLSINYHCLNYLEWQGDQSYDLALMIYCDYGALDPRERQRVLKNISGSLKVGGKLFLDVFSIAKYQKVVETRDWYAVSGPGFWCQQEHSVVSQVKKYSDFAVLEQSIVLTVDKTEVYNIWYQYFDQTRLKCELNAAGFEVIEWMADVAGGSFQKTNQTIALVARKK</sequence>
<dbReference type="GO" id="GO:0032259">
    <property type="term" value="P:methylation"/>
    <property type="evidence" value="ECO:0007669"/>
    <property type="project" value="UniProtKB-KW"/>
</dbReference>
<dbReference type="EMBL" id="JAEEGA010000029">
    <property type="protein sequence ID" value="MBP1044494.1"/>
    <property type="molecule type" value="Genomic_DNA"/>
</dbReference>
<dbReference type="GO" id="GO:0008168">
    <property type="term" value="F:methyltransferase activity"/>
    <property type="evidence" value="ECO:0007669"/>
    <property type="project" value="UniProtKB-KW"/>
</dbReference>
<evidence type="ECO:0000259" key="4">
    <source>
        <dbReference type="Pfam" id="PF13649"/>
    </source>
</evidence>
<reference evidence="5" key="1">
    <citation type="submission" date="2020-12" db="EMBL/GenBank/DDBJ databases">
        <title>Vagococcus allomyrinae sp. nov. and Enterococcus lavae sp. nov., isolated from the larvae of Allomyrina dichotoma.</title>
        <authorList>
            <person name="Lee S.D."/>
        </authorList>
    </citation>
    <scope>NUCLEOTIDE SEQUENCE</scope>
    <source>
        <strain evidence="5">BWB3-3</strain>
    </source>
</reference>
<evidence type="ECO:0000313" key="6">
    <source>
        <dbReference type="Proteomes" id="UP000674938"/>
    </source>
</evidence>
<feature type="domain" description="Methyltransferase" evidence="4">
    <location>
        <begin position="68"/>
        <end position="161"/>
    </location>
</feature>
<dbReference type="InterPro" id="IPR041698">
    <property type="entry name" value="Methyltransf_25"/>
</dbReference>
<dbReference type="RefSeq" id="WP_209533000.1">
    <property type="nucleotide sequence ID" value="NZ_JAEEGA010000029.1"/>
</dbReference>
<dbReference type="AlphaFoldDB" id="A0A940P9Z7"/>
<keyword evidence="1 5" id="KW-0489">Methyltransferase</keyword>
<keyword evidence="3" id="KW-0949">S-adenosyl-L-methionine</keyword>
<protein>
    <submittedName>
        <fullName evidence="5">Class I SAM-dependent methyltransferase</fullName>
    </submittedName>
</protein>
<dbReference type="CDD" id="cd02440">
    <property type="entry name" value="AdoMet_MTases"/>
    <property type="match status" value="1"/>
</dbReference>
<comment type="caution">
    <text evidence="5">The sequence shown here is derived from an EMBL/GenBank/DDBJ whole genome shotgun (WGS) entry which is preliminary data.</text>
</comment>
<evidence type="ECO:0000256" key="2">
    <source>
        <dbReference type="ARBA" id="ARBA00022679"/>
    </source>
</evidence>
<keyword evidence="2" id="KW-0808">Transferase</keyword>
<dbReference type="InterPro" id="IPR029063">
    <property type="entry name" value="SAM-dependent_MTases_sf"/>
</dbReference>
<dbReference type="SUPFAM" id="SSF53335">
    <property type="entry name" value="S-adenosyl-L-methionine-dependent methyltransferases"/>
    <property type="match status" value="1"/>
</dbReference>
<organism evidence="5 6">
    <name type="scientific">Vagococcus allomyrinae</name>
    <dbReference type="NCBI Taxonomy" id="2794353"/>
    <lineage>
        <taxon>Bacteria</taxon>
        <taxon>Bacillati</taxon>
        <taxon>Bacillota</taxon>
        <taxon>Bacilli</taxon>
        <taxon>Lactobacillales</taxon>
        <taxon>Enterococcaceae</taxon>
        <taxon>Vagococcus</taxon>
    </lineage>
</organism>
<evidence type="ECO:0000256" key="3">
    <source>
        <dbReference type="ARBA" id="ARBA00022691"/>
    </source>
</evidence>
<dbReference type="PANTHER" id="PTHR43464">
    <property type="entry name" value="METHYLTRANSFERASE"/>
    <property type="match status" value="1"/>
</dbReference>
<dbReference type="Proteomes" id="UP000674938">
    <property type="component" value="Unassembled WGS sequence"/>
</dbReference>